<keyword evidence="1" id="KW-1133">Transmembrane helix</keyword>
<reference evidence="2 3" key="1">
    <citation type="submission" date="2019-02" db="EMBL/GenBank/DDBJ databases">
        <title>Deep-cultivation of Planctomycetes and their phenomic and genomic characterization uncovers novel biology.</title>
        <authorList>
            <person name="Wiegand S."/>
            <person name="Jogler M."/>
            <person name="Boedeker C."/>
            <person name="Pinto D."/>
            <person name="Vollmers J."/>
            <person name="Rivas-Marin E."/>
            <person name="Kohn T."/>
            <person name="Peeters S.H."/>
            <person name="Heuer A."/>
            <person name="Rast P."/>
            <person name="Oberbeckmann S."/>
            <person name="Bunk B."/>
            <person name="Jeske O."/>
            <person name="Meyerdierks A."/>
            <person name="Storesund J.E."/>
            <person name="Kallscheuer N."/>
            <person name="Luecker S."/>
            <person name="Lage O.M."/>
            <person name="Pohl T."/>
            <person name="Merkel B.J."/>
            <person name="Hornburger P."/>
            <person name="Mueller R.-W."/>
            <person name="Bruemmer F."/>
            <person name="Labrenz M."/>
            <person name="Spormann A.M."/>
            <person name="Op den Camp H."/>
            <person name="Overmann J."/>
            <person name="Amann R."/>
            <person name="Jetten M.S.M."/>
            <person name="Mascher T."/>
            <person name="Medema M.H."/>
            <person name="Devos D.P."/>
            <person name="Kaster A.-K."/>
            <person name="Ovreas L."/>
            <person name="Rohde M."/>
            <person name="Galperin M.Y."/>
            <person name="Jogler C."/>
        </authorList>
    </citation>
    <scope>NUCLEOTIDE SEQUENCE [LARGE SCALE GENOMIC DNA]</scope>
    <source>
        <strain evidence="2 3">Mal48</strain>
    </source>
</reference>
<name>A0A517QQ11_9PLAN</name>
<dbReference type="Proteomes" id="UP000315724">
    <property type="component" value="Chromosome"/>
</dbReference>
<keyword evidence="3" id="KW-1185">Reference proteome</keyword>
<feature type="transmembrane region" description="Helical" evidence="1">
    <location>
        <begin position="13"/>
        <end position="36"/>
    </location>
</feature>
<gene>
    <name evidence="2" type="ORF">Mal48_29480</name>
</gene>
<evidence type="ECO:0000313" key="3">
    <source>
        <dbReference type="Proteomes" id="UP000315724"/>
    </source>
</evidence>
<proteinExistence type="predicted"/>
<evidence type="ECO:0000313" key="2">
    <source>
        <dbReference type="EMBL" id="QDT33694.1"/>
    </source>
</evidence>
<accession>A0A517QQ11</accession>
<organism evidence="2 3">
    <name type="scientific">Thalassoglobus polymorphus</name>
    <dbReference type="NCBI Taxonomy" id="2527994"/>
    <lineage>
        <taxon>Bacteria</taxon>
        <taxon>Pseudomonadati</taxon>
        <taxon>Planctomycetota</taxon>
        <taxon>Planctomycetia</taxon>
        <taxon>Planctomycetales</taxon>
        <taxon>Planctomycetaceae</taxon>
        <taxon>Thalassoglobus</taxon>
    </lineage>
</organism>
<dbReference type="RefSeq" id="WP_197441699.1">
    <property type="nucleotide sequence ID" value="NZ_CP036267.1"/>
</dbReference>
<dbReference type="EMBL" id="CP036267">
    <property type="protein sequence ID" value="QDT33694.1"/>
    <property type="molecule type" value="Genomic_DNA"/>
</dbReference>
<keyword evidence="1" id="KW-0812">Transmembrane</keyword>
<dbReference type="AlphaFoldDB" id="A0A517QQ11"/>
<keyword evidence="1" id="KW-0472">Membrane</keyword>
<protein>
    <submittedName>
        <fullName evidence="2">Uncharacterized protein</fullName>
    </submittedName>
</protein>
<dbReference type="KEGG" id="tpol:Mal48_29480"/>
<evidence type="ECO:0000256" key="1">
    <source>
        <dbReference type="SAM" id="Phobius"/>
    </source>
</evidence>
<sequence length="269" mass="29133">MNTLFNAFWQDEIGFVVSAELVLVSTVGVLGVIAGLSHVRGAVVEEYKDLGDSFRSIDQSFSYSGFRGCKAFTAGSAFLEDCEEPEIHFTEIYDGCPTPCATPCESPCETPCETPCESCHTQYKAPHAAPRATTPCATPCDTPCSSGCANGCQTVGETNVAGQLEPIPCDSCGGASKHIGERDCCPTEIYEEGTVQPLRAPHSNLKPQYHDGYLISSGPQEYEPLFEEGPEISDKVTDPNPHAIYNVRRYVEAPVWPKTPKLVPRSAVW</sequence>